<dbReference type="STRING" id="1117647.M5M_05515"/>
<dbReference type="OrthoDB" id="557705at2"/>
<dbReference type="GO" id="GO:0009882">
    <property type="term" value="F:blue light photoreceptor activity"/>
    <property type="evidence" value="ECO:0007669"/>
    <property type="project" value="InterPro"/>
</dbReference>
<dbReference type="eggNOG" id="COG5001">
    <property type="taxonomic scope" value="Bacteria"/>
</dbReference>
<dbReference type="KEGG" id="saga:M5M_05515"/>
<dbReference type="AlphaFoldDB" id="K4KJW5"/>
<dbReference type="SMART" id="SM01034">
    <property type="entry name" value="BLUF"/>
    <property type="match status" value="1"/>
</dbReference>
<organism evidence="2 3">
    <name type="scientific">Simiduia agarivorans (strain DSM 21679 / JCM 13881 / BCRC 17597 / SA1)</name>
    <dbReference type="NCBI Taxonomy" id="1117647"/>
    <lineage>
        <taxon>Bacteria</taxon>
        <taxon>Pseudomonadati</taxon>
        <taxon>Pseudomonadota</taxon>
        <taxon>Gammaproteobacteria</taxon>
        <taxon>Cellvibrionales</taxon>
        <taxon>Cellvibrionaceae</taxon>
        <taxon>Simiduia</taxon>
    </lineage>
</organism>
<dbReference type="Gene3D" id="3.30.70.100">
    <property type="match status" value="1"/>
</dbReference>
<gene>
    <name evidence="2" type="ordered locus">M5M_05515</name>
</gene>
<dbReference type="RefSeq" id="WP_015046481.1">
    <property type="nucleotide sequence ID" value="NC_018868.3"/>
</dbReference>
<evidence type="ECO:0000313" key="3">
    <source>
        <dbReference type="Proteomes" id="UP000000466"/>
    </source>
</evidence>
<reference evidence="2 3" key="1">
    <citation type="journal article" date="2013" name="Genome Announc.">
        <title>Complete genome sequence of Simiduia agarivorans SA1(T), a marine bacterium able to degrade a variety of polysaccharides.</title>
        <authorList>
            <person name="Lin S.Y."/>
            <person name="Shieh W.Y."/>
            <person name="Chen J.S."/>
            <person name="Tang S.L."/>
        </authorList>
    </citation>
    <scope>NUCLEOTIDE SEQUENCE [LARGE SCALE GENOMIC DNA]</scope>
    <source>
        <strain evidence="3">DSM 21679 / JCM 13881 / BCRC 17597 / SA1</strain>
    </source>
</reference>
<name>K4KJW5_SIMAS</name>
<dbReference type="InterPro" id="IPR036046">
    <property type="entry name" value="Acylphosphatase-like_dom_sf"/>
</dbReference>
<proteinExistence type="predicted"/>
<accession>K4KJW5</accession>
<dbReference type="PROSITE" id="PS50925">
    <property type="entry name" value="BLUF"/>
    <property type="match status" value="1"/>
</dbReference>
<protein>
    <recommendedName>
        <fullName evidence="1">BLUF domain-containing protein</fullName>
    </recommendedName>
</protein>
<dbReference type="InterPro" id="IPR007024">
    <property type="entry name" value="BLUF_domain"/>
</dbReference>
<keyword evidence="3" id="KW-1185">Reference proteome</keyword>
<evidence type="ECO:0000259" key="1">
    <source>
        <dbReference type="PROSITE" id="PS50925"/>
    </source>
</evidence>
<sequence>MPRLLMYTSDACALMEQDPQQMAAGLADIERTAKQRNAELDVCGVLIVDQGHFVQILEGSTRAIDALMNSILADNRHKNVNILMDEPIAAKSFKDWNMDVFLLDDHPDLPGEEIGHFRDAYLANEKPNGVELGRWIKRLIAHPDIRFRGNQ</sequence>
<dbReference type="Proteomes" id="UP000000466">
    <property type="component" value="Chromosome"/>
</dbReference>
<dbReference type="SUPFAM" id="SSF54975">
    <property type="entry name" value="Acylphosphatase/BLUF domain-like"/>
    <property type="match status" value="1"/>
</dbReference>
<dbReference type="EMBL" id="CP003746">
    <property type="protein sequence ID" value="AFU98308.1"/>
    <property type="molecule type" value="Genomic_DNA"/>
</dbReference>
<dbReference type="Pfam" id="PF04940">
    <property type="entry name" value="BLUF"/>
    <property type="match status" value="1"/>
</dbReference>
<feature type="domain" description="BLUF" evidence="1">
    <location>
        <begin position="2"/>
        <end position="99"/>
    </location>
</feature>
<evidence type="ECO:0000313" key="2">
    <source>
        <dbReference type="EMBL" id="AFU98308.1"/>
    </source>
</evidence>
<dbReference type="HOGENOM" id="CLU_097099_2_1_6"/>
<dbReference type="GO" id="GO:0071949">
    <property type="term" value="F:FAD binding"/>
    <property type="evidence" value="ECO:0007669"/>
    <property type="project" value="InterPro"/>
</dbReference>